<reference evidence="14 15" key="1">
    <citation type="submission" date="2019-06" db="EMBL/GenBank/DDBJ databases">
        <title>Discovery of a novel chromosome fission-fusion reversal in muntjac.</title>
        <authorList>
            <person name="Mudd A.B."/>
            <person name="Bredeson J.V."/>
            <person name="Baum R."/>
            <person name="Hockemeyer D."/>
            <person name="Rokhsar D.S."/>
        </authorList>
    </citation>
    <scope>NUCLEOTIDE SEQUENCE [LARGE SCALE GENOMIC DNA]</scope>
    <source>
        <strain evidence="14">UTSW_UCB_Mm</strain>
        <tissue evidence="14">Fibroblast cell line</tissue>
    </source>
</reference>
<dbReference type="AlphaFoldDB" id="A0A5N3VRU4"/>
<feature type="transmembrane region" description="Helical" evidence="12">
    <location>
        <begin position="272"/>
        <end position="293"/>
    </location>
</feature>
<evidence type="ECO:0000256" key="9">
    <source>
        <dbReference type="ARBA" id="ARBA00023136"/>
    </source>
</evidence>
<name>A0A5N3VRU4_MUNMU</name>
<keyword evidence="12" id="KW-1003">Cell membrane</keyword>
<feature type="transmembrane region" description="Helical" evidence="12">
    <location>
        <begin position="62"/>
        <end position="80"/>
    </location>
</feature>
<protein>
    <recommendedName>
        <fullName evidence="12">Olfactory receptor</fullName>
    </recommendedName>
</protein>
<comment type="function">
    <text evidence="2">Putative odorant or sperm cell receptor.</text>
</comment>
<organism evidence="14 15">
    <name type="scientific">Muntiacus muntjak</name>
    <name type="common">Barking deer</name>
    <name type="synonym">Indian muntjac</name>
    <dbReference type="NCBI Taxonomy" id="9888"/>
    <lineage>
        <taxon>Eukaryota</taxon>
        <taxon>Metazoa</taxon>
        <taxon>Chordata</taxon>
        <taxon>Craniata</taxon>
        <taxon>Vertebrata</taxon>
        <taxon>Euteleostomi</taxon>
        <taxon>Mammalia</taxon>
        <taxon>Eutheria</taxon>
        <taxon>Laurasiatheria</taxon>
        <taxon>Artiodactyla</taxon>
        <taxon>Ruminantia</taxon>
        <taxon>Pecora</taxon>
        <taxon>Cervidae</taxon>
        <taxon>Muntiacinae</taxon>
        <taxon>Muntiacus</taxon>
    </lineage>
</organism>
<comment type="similarity">
    <text evidence="11">Belongs to the G-protein coupled receptor 1 family.</text>
</comment>
<keyword evidence="11" id="KW-0675">Receptor</keyword>
<keyword evidence="6 12" id="KW-0552">Olfaction</keyword>
<dbReference type="Gene3D" id="1.20.1070.10">
    <property type="entry name" value="Rhodopsin 7-helix transmembrane proteins"/>
    <property type="match status" value="1"/>
</dbReference>
<evidence type="ECO:0000256" key="3">
    <source>
        <dbReference type="ARBA" id="ARBA00004141"/>
    </source>
</evidence>
<feature type="transmembrane region" description="Helical" evidence="12">
    <location>
        <begin position="27"/>
        <end position="50"/>
    </location>
</feature>
<evidence type="ECO:0000313" key="15">
    <source>
        <dbReference type="Proteomes" id="UP000326458"/>
    </source>
</evidence>
<dbReference type="InterPro" id="IPR000276">
    <property type="entry name" value="GPCR_Rhodpsn"/>
</dbReference>
<sequence>MSPANISWIHPSSFLLLGIPGLENMQVWLGFPFGIVYLIALLGNVTILFVIQTEHSLHQPMFYFLAILALTDLGLSTATIPKMLGIFWFNLGVISFGGCLTQMFFIHLFTGLETFMLVAMAFDRYVAICHPLRYNTILTNRNTCIIVEIGILKNLVFVFPLICLLLRLSFCGHNTIPHTYCEHMGIARLACVSIKVNILFGLILISLILLDVILIAISYVKILHAVFRLPSREARLKALNTCGSHVCVILAFFTPAFFSFMTHRFGHNIPRYIHIILANLYVVIPPALNPIIYGVRTKQIRDQVVTIFHFKKSLTLNT</sequence>
<comment type="caution">
    <text evidence="14">The sequence shown here is derived from an EMBL/GenBank/DDBJ whole genome shotgun (WGS) entry which is preliminary data.</text>
</comment>
<evidence type="ECO:0000256" key="8">
    <source>
        <dbReference type="ARBA" id="ARBA00023040"/>
    </source>
</evidence>
<gene>
    <name evidence="14" type="ORF">FD754_016721</name>
</gene>
<evidence type="ECO:0000256" key="2">
    <source>
        <dbReference type="ARBA" id="ARBA00003929"/>
    </source>
</evidence>
<feature type="transmembrane region" description="Helical" evidence="12">
    <location>
        <begin position="196"/>
        <end position="217"/>
    </location>
</feature>
<dbReference type="PANTHER" id="PTHR26450">
    <property type="entry name" value="OLFACTORY RECEPTOR 56B1-RELATED"/>
    <property type="match status" value="1"/>
</dbReference>
<evidence type="ECO:0000256" key="10">
    <source>
        <dbReference type="ARBA" id="ARBA00023224"/>
    </source>
</evidence>
<keyword evidence="4 12" id="KW-0716">Sensory transduction</keyword>
<evidence type="ECO:0000256" key="4">
    <source>
        <dbReference type="ARBA" id="ARBA00022606"/>
    </source>
</evidence>
<accession>A0A5N3VRU4</accession>
<keyword evidence="7 12" id="KW-1133">Transmembrane helix</keyword>
<dbReference type="PROSITE" id="PS50262">
    <property type="entry name" value="G_PROTEIN_RECEP_F1_2"/>
    <property type="match status" value="1"/>
</dbReference>
<evidence type="ECO:0000256" key="11">
    <source>
        <dbReference type="RuleBase" id="RU000688"/>
    </source>
</evidence>
<keyword evidence="15" id="KW-1185">Reference proteome</keyword>
<comment type="subcellular location">
    <subcellularLocation>
        <location evidence="12">Cell membrane</location>
        <topology evidence="12">Multi-pass membrane protein</topology>
    </subcellularLocation>
    <subcellularLocation>
        <location evidence="3">Membrane</location>
        <topology evidence="3">Multi-pass membrane protein</topology>
    </subcellularLocation>
</comment>
<evidence type="ECO:0000259" key="13">
    <source>
        <dbReference type="PROSITE" id="PS50262"/>
    </source>
</evidence>
<dbReference type="Pfam" id="PF13853">
    <property type="entry name" value="7tm_4"/>
    <property type="match status" value="1"/>
</dbReference>
<keyword evidence="5 11" id="KW-0812">Transmembrane</keyword>
<dbReference type="GO" id="GO:0005886">
    <property type="term" value="C:plasma membrane"/>
    <property type="evidence" value="ECO:0007669"/>
    <property type="project" value="UniProtKB-SubCell"/>
</dbReference>
<evidence type="ECO:0000256" key="6">
    <source>
        <dbReference type="ARBA" id="ARBA00022725"/>
    </source>
</evidence>
<dbReference type="SUPFAM" id="SSF81321">
    <property type="entry name" value="Family A G protein-coupled receptor-like"/>
    <property type="match status" value="1"/>
</dbReference>
<dbReference type="FunFam" id="1.20.1070.10:FF:000006">
    <property type="entry name" value="Olfactory receptor"/>
    <property type="match status" value="1"/>
</dbReference>
<evidence type="ECO:0000256" key="1">
    <source>
        <dbReference type="ARBA" id="ARBA00002936"/>
    </source>
</evidence>
<dbReference type="EMBL" id="VCEA01000002">
    <property type="protein sequence ID" value="KAB0351864.1"/>
    <property type="molecule type" value="Genomic_DNA"/>
</dbReference>
<evidence type="ECO:0000256" key="12">
    <source>
        <dbReference type="RuleBase" id="RU363047"/>
    </source>
</evidence>
<dbReference type="PRINTS" id="PR00245">
    <property type="entry name" value="OLFACTORYR"/>
</dbReference>
<dbReference type="GO" id="GO:0004984">
    <property type="term" value="F:olfactory receptor activity"/>
    <property type="evidence" value="ECO:0007669"/>
    <property type="project" value="InterPro"/>
</dbReference>
<evidence type="ECO:0000313" key="14">
    <source>
        <dbReference type="EMBL" id="KAB0351864.1"/>
    </source>
</evidence>
<keyword evidence="10 11" id="KW-0807">Transducer</keyword>
<evidence type="ECO:0000256" key="5">
    <source>
        <dbReference type="ARBA" id="ARBA00022692"/>
    </source>
</evidence>
<dbReference type="PROSITE" id="PS00237">
    <property type="entry name" value="G_PROTEIN_RECEP_F1_1"/>
    <property type="match status" value="1"/>
</dbReference>
<evidence type="ECO:0000256" key="7">
    <source>
        <dbReference type="ARBA" id="ARBA00022989"/>
    </source>
</evidence>
<proteinExistence type="inferred from homology"/>
<dbReference type="PANTHER" id="PTHR26450:SF106">
    <property type="entry name" value="OLFACTORY RECEPTOR"/>
    <property type="match status" value="1"/>
</dbReference>
<feature type="domain" description="G-protein coupled receptors family 1 profile" evidence="13">
    <location>
        <begin position="43"/>
        <end position="293"/>
    </location>
</feature>
<keyword evidence="8 11" id="KW-0297">G-protein coupled receptor</keyword>
<feature type="transmembrane region" description="Helical" evidence="12">
    <location>
        <begin position="238"/>
        <end position="260"/>
    </location>
</feature>
<dbReference type="InterPro" id="IPR017452">
    <property type="entry name" value="GPCR_Rhodpsn_7TM"/>
</dbReference>
<dbReference type="Proteomes" id="UP000326458">
    <property type="component" value="Unassembled WGS sequence"/>
</dbReference>
<dbReference type="GO" id="GO:0004930">
    <property type="term" value="F:G protein-coupled receptor activity"/>
    <property type="evidence" value="ECO:0007669"/>
    <property type="project" value="UniProtKB-KW"/>
</dbReference>
<keyword evidence="9 12" id="KW-0472">Membrane</keyword>
<dbReference type="InterPro" id="IPR050402">
    <property type="entry name" value="OR51/52/56-like"/>
</dbReference>
<comment type="function">
    <text evidence="1">Odorant receptor.</text>
</comment>
<dbReference type="InterPro" id="IPR000725">
    <property type="entry name" value="Olfact_rcpt"/>
</dbReference>
<dbReference type="PRINTS" id="PR00237">
    <property type="entry name" value="GPCRRHODOPSN"/>
</dbReference>